<keyword evidence="2" id="KW-1185">Reference proteome</keyword>
<reference evidence="2" key="1">
    <citation type="submission" date="2017-03" db="EMBL/GenBank/DDBJ databases">
        <title>Phytopthora megakarya and P. palmivora, two closely related causual agents of cacao black pod achieved similar genome size and gene model numbers by different mechanisms.</title>
        <authorList>
            <person name="Ali S."/>
            <person name="Shao J."/>
            <person name="Larry D.J."/>
            <person name="Kronmiller B."/>
            <person name="Shen D."/>
            <person name="Strem M.D."/>
            <person name="Melnick R.L."/>
            <person name="Guiltinan M.J."/>
            <person name="Tyler B.M."/>
            <person name="Meinhardt L.W."/>
            <person name="Bailey B.A."/>
        </authorList>
    </citation>
    <scope>NUCLEOTIDE SEQUENCE [LARGE SCALE GENOMIC DNA]</scope>
    <source>
        <strain evidence="2">zdho120</strain>
    </source>
</reference>
<comment type="caution">
    <text evidence="1">The sequence shown here is derived from an EMBL/GenBank/DDBJ whole genome shotgun (WGS) entry which is preliminary data.</text>
</comment>
<protein>
    <submittedName>
        <fullName evidence="1">Uncharacterized protein</fullName>
    </submittedName>
</protein>
<organism evidence="1 2">
    <name type="scientific">Phytophthora megakarya</name>
    <dbReference type="NCBI Taxonomy" id="4795"/>
    <lineage>
        <taxon>Eukaryota</taxon>
        <taxon>Sar</taxon>
        <taxon>Stramenopiles</taxon>
        <taxon>Oomycota</taxon>
        <taxon>Peronosporomycetes</taxon>
        <taxon>Peronosporales</taxon>
        <taxon>Peronosporaceae</taxon>
        <taxon>Phytophthora</taxon>
    </lineage>
</organism>
<dbReference type="AlphaFoldDB" id="A0A225UX24"/>
<name>A0A225UX24_9STRA</name>
<proteinExistence type="predicted"/>
<dbReference type="OrthoDB" id="127997at2759"/>
<evidence type="ECO:0000313" key="2">
    <source>
        <dbReference type="Proteomes" id="UP000198211"/>
    </source>
</evidence>
<evidence type="ECO:0000313" key="1">
    <source>
        <dbReference type="EMBL" id="OWY96799.1"/>
    </source>
</evidence>
<accession>A0A225UX24</accession>
<dbReference type="EMBL" id="NBNE01011209">
    <property type="protein sequence ID" value="OWY96799.1"/>
    <property type="molecule type" value="Genomic_DNA"/>
</dbReference>
<gene>
    <name evidence="1" type="ORF">PHMEG_00032843</name>
</gene>
<sequence length="63" mass="7139">MFTTHDKIEGPGICYVQAKIRSIRTNNPLERFNREINAALTAPHPSLPAFVSIIQVLSQRYVD</sequence>
<dbReference type="Proteomes" id="UP000198211">
    <property type="component" value="Unassembled WGS sequence"/>
</dbReference>